<dbReference type="EMBL" id="CALNXK010000114">
    <property type="protein sequence ID" value="CAH3159634.1"/>
    <property type="molecule type" value="Genomic_DNA"/>
</dbReference>
<dbReference type="InterPro" id="IPR011989">
    <property type="entry name" value="ARM-like"/>
</dbReference>
<proteinExistence type="predicted"/>
<protein>
    <submittedName>
        <fullName evidence="8">Uncharacterized protein</fullName>
    </submittedName>
</protein>
<dbReference type="PROSITE" id="PS50176">
    <property type="entry name" value="ARM_REPEAT"/>
    <property type="match status" value="1"/>
</dbReference>
<evidence type="ECO:0000256" key="1">
    <source>
        <dbReference type="ARBA" id="ARBA00004173"/>
    </source>
</evidence>
<dbReference type="Gene3D" id="1.25.10.10">
    <property type="entry name" value="Leucine-rich Repeat Variant"/>
    <property type="match status" value="3"/>
</dbReference>
<evidence type="ECO:0000256" key="6">
    <source>
        <dbReference type="ARBA" id="ARBA00023128"/>
    </source>
</evidence>
<keyword evidence="4" id="KW-0963">Cytoplasm</keyword>
<evidence type="ECO:0000256" key="4">
    <source>
        <dbReference type="ARBA" id="ARBA00022490"/>
    </source>
</evidence>
<feature type="repeat" description="ARM" evidence="7">
    <location>
        <begin position="88"/>
        <end position="130"/>
    </location>
</feature>
<accession>A0ABN8Q916</accession>
<name>A0ABN8Q916_9CNID</name>
<keyword evidence="5" id="KW-0256">Endoplasmic reticulum</keyword>
<dbReference type="Pfam" id="PF00514">
    <property type="entry name" value="Arm"/>
    <property type="match status" value="1"/>
</dbReference>
<evidence type="ECO:0000256" key="7">
    <source>
        <dbReference type="PROSITE-ProRule" id="PRU00259"/>
    </source>
</evidence>
<dbReference type="Proteomes" id="UP001159405">
    <property type="component" value="Unassembled WGS sequence"/>
</dbReference>
<dbReference type="PANTHER" id="PTHR10957">
    <property type="entry name" value="RAP1 GTPASE-GDP DISSOCIATION STIMULATOR 1"/>
    <property type="match status" value="1"/>
</dbReference>
<keyword evidence="9" id="KW-1185">Reference proteome</keyword>
<comment type="subcellular location">
    <subcellularLocation>
        <location evidence="3">Cytoplasm</location>
        <location evidence="3">Cytosol</location>
    </subcellularLocation>
    <subcellularLocation>
        <location evidence="2">Endoplasmic reticulum</location>
    </subcellularLocation>
    <subcellularLocation>
        <location evidence="1">Mitochondrion</location>
    </subcellularLocation>
</comment>
<evidence type="ECO:0000256" key="3">
    <source>
        <dbReference type="ARBA" id="ARBA00004514"/>
    </source>
</evidence>
<dbReference type="InterPro" id="IPR000225">
    <property type="entry name" value="Armadillo"/>
</dbReference>
<dbReference type="SMART" id="SM00185">
    <property type="entry name" value="ARM"/>
    <property type="match status" value="6"/>
</dbReference>
<sequence>MEELSELFEKLKLNFEQTKEVDLGTADSIITALQRKEEQFDEATIQKILEAIQVLMEIDVPESKAKVLMLIAELAKAEESRVPCVKVGLITTILSLLESEDSNVVLQALRAIGNISYENEQAKSVLLENKGAEKIVKTLGVLEKSFDEKSDNRVELAACGSMLNVASDDEALADEAVSFGAVSFLFGFVKQSLHCNPCLCRMALSALSVLVLSDKGKASFLESEGVAILKKVAQESDDNELIDLVFEILSSVIIDDNVKKALAQHGFAEHLANVVSSLQNEKDEYLQQRVQSSADFIVMLLIEDESMKMLFSEGNGPVLKTCLSWLSSGDQHLEISGCLALGNFGRSDENCIKLVEQGAHKYLLQLLARTSNSENPGRHQQAVFSALKNLSMPAVNKVTLVESGCLDVILPLLSTQSPFVQFKVLGTLRMLLMGQSAVANRIAASNEHINTLVRCCESSGHEGVKAEASRMLALIVKESKTAEVAEQIIKCGGLAPIVAMVSSEHDVMQNEALIALTIISSTVKADFYPKFRETGIIQTLIKIIKKQGINPQTCYNAMAVLESFSLRGYFRRDLEIAGLNQALDDLTTHENLNVKKRALIILTRIKAQKIAAEQE</sequence>
<keyword evidence="6" id="KW-0496">Mitochondrion</keyword>
<dbReference type="InterPro" id="IPR040144">
    <property type="entry name" value="RAP1GDS1"/>
</dbReference>
<evidence type="ECO:0000313" key="8">
    <source>
        <dbReference type="EMBL" id="CAH3159634.1"/>
    </source>
</evidence>
<evidence type="ECO:0000256" key="2">
    <source>
        <dbReference type="ARBA" id="ARBA00004240"/>
    </source>
</evidence>
<evidence type="ECO:0000313" key="9">
    <source>
        <dbReference type="Proteomes" id="UP001159405"/>
    </source>
</evidence>
<dbReference type="InterPro" id="IPR016024">
    <property type="entry name" value="ARM-type_fold"/>
</dbReference>
<gene>
    <name evidence="8" type="ORF">PLOB_00003685</name>
</gene>
<reference evidence="8 9" key="1">
    <citation type="submission" date="2022-05" db="EMBL/GenBank/DDBJ databases">
        <authorList>
            <consortium name="Genoscope - CEA"/>
            <person name="William W."/>
        </authorList>
    </citation>
    <scope>NUCLEOTIDE SEQUENCE [LARGE SCALE GENOMIC DNA]</scope>
</reference>
<organism evidence="8 9">
    <name type="scientific">Porites lobata</name>
    <dbReference type="NCBI Taxonomy" id="104759"/>
    <lineage>
        <taxon>Eukaryota</taxon>
        <taxon>Metazoa</taxon>
        <taxon>Cnidaria</taxon>
        <taxon>Anthozoa</taxon>
        <taxon>Hexacorallia</taxon>
        <taxon>Scleractinia</taxon>
        <taxon>Fungiina</taxon>
        <taxon>Poritidae</taxon>
        <taxon>Porites</taxon>
    </lineage>
</organism>
<evidence type="ECO:0000256" key="5">
    <source>
        <dbReference type="ARBA" id="ARBA00022824"/>
    </source>
</evidence>
<comment type="caution">
    <text evidence="8">The sequence shown here is derived from an EMBL/GenBank/DDBJ whole genome shotgun (WGS) entry which is preliminary data.</text>
</comment>
<dbReference type="SUPFAM" id="SSF48371">
    <property type="entry name" value="ARM repeat"/>
    <property type="match status" value="2"/>
</dbReference>